<dbReference type="EMBL" id="JBHSGF010000008">
    <property type="protein sequence ID" value="MFC4555960.1"/>
    <property type="molecule type" value="Genomic_DNA"/>
</dbReference>
<proteinExistence type="predicted"/>
<evidence type="ECO:0000313" key="2">
    <source>
        <dbReference type="EMBL" id="MFC4555960.1"/>
    </source>
</evidence>
<dbReference type="Proteomes" id="UP001595955">
    <property type="component" value="Unassembled WGS sequence"/>
</dbReference>
<accession>A0ABV9DD61</accession>
<evidence type="ECO:0000256" key="1">
    <source>
        <dbReference type="SAM" id="MobiDB-lite"/>
    </source>
</evidence>
<sequence>MPSSRRSQRRPYSQGHTPLDPDRLRGIARTEHGPGGEEYVVRQVRGSEKAYRCPGCDQLVPPGVSHVVAWPSDHLLGAQAALADRRHWHTSCWSGRRRPTR</sequence>
<evidence type="ECO:0000313" key="3">
    <source>
        <dbReference type="Proteomes" id="UP001595955"/>
    </source>
</evidence>
<reference evidence="3" key="1">
    <citation type="journal article" date="2019" name="Int. J. Syst. Evol. Microbiol.">
        <title>The Global Catalogue of Microorganisms (GCM) 10K type strain sequencing project: providing services to taxonomists for standard genome sequencing and annotation.</title>
        <authorList>
            <consortium name="The Broad Institute Genomics Platform"/>
            <consortium name="The Broad Institute Genome Sequencing Center for Infectious Disease"/>
            <person name="Wu L."/>
            <person name="Ma J."/>
        </authorList>
    </citation>
    <scope>NUCLEOTIDE SEQUENCE [LARGE SCALE GENOMIC DNA]</scope>
    <source>
        <strain evidence="3">JCM 3369</strain>
    </source>
</reference>
<keyword evidence="3" id="KW-1185">Reference proteome</keyword>
<protein>
    <recommendedName>
        <fullName evidence="4">ATP/GTP-binding protein</fullName>
    </recommendedName>
</protein>
<feature type="compositionally biased region" description="Basic and acidic residues" evidence="1">
    <location>
        <begin position="19"/>
        <end position="35"/>
    </location>
</feature>
<gene>
    <name evidence="2" type="ORF">ACFO3F_11935</name>
</gene>
<evidence type="ECO:0008006" key="4">
    <source>
        <dbReference type="Google" id="ProtNLM"/>
    </source>
</evidence>
<name>A0ABV9DD61_9MICO</name>
<feature type="region of interest" description="Disordered" evidence="1">
    <location>
        <begin position="1"/>
        <end position="38"/>
    </location>
</feature>
<dbReference type="RefSeq" id="WP_122823417.1">
    <property type="nucleotide sequence ID" value="NZ_CP033325.1"/>
</dbReference>
<organism evidence="2 3">
    <name type="scientific">Georgenia faecalis</name>
    <dbReference type="NCBI Taxonomy" id="2483799"/>
    <lineage>
        <taxon>Bacteria</taxon>
        <taxon>Bacillati</taxon>
        <taxon>Actinomycetota</taxon>
        <taxon>Actinomycetes</taxon>
        <taxon>Micrococcales</taxon>
        <taxon>Bogoriellaceae</taxon>
        <taxon>Georgenia</taxon>
    </lineage>
</organism>
<comment type="caution">
    <text evidence="2">The sequence shown here is derived from an EMBL/GenBank/DDBJ whole genome shotgun (WGS) entry which is preliminary data.</text>
</comment>
<feature type="compositionally biased region" description="Low complexity" evidence="1">
    <location>
        <begin position="1"/>
        <end position="14"/>
    </location>
</feature>